<dbReference type="VEuPathDB" id="FungiDB:H310_08529"/>
<evidence type="ECO:0000313" key="1">
    <source>
        <dbReference type="EMBL" id="RHY34599.1"/>
    </source>
</evidence>
<proteinExistence type="predicted"/>
<organism evidence="1 2">
    <name type="scientific">Aphanomyces invadans</name>
    <dbReference type="NCBI Taxonomy" id="157072"/>
    <lineage>
        <taxon>Eukaryota</taxon>
        <taxon>Sar</taxon>
        <taxon>Stramenopiles</taxon>
        <taxon>Oomycota</taxon>
        <taxon>Saprolegniomycetes</taxon>
        <taxon>Saprolegniales</taxon>
        <taxon>Verrucalvaceae</taxon>
        <taxon>Aphanomyces</taxon>
    </lineage>
</organism>
<name>A0A418B8T3_9STRA</name>
<dbReference type="EMBL" id="QUSY01000023">
    <property type="protein sequence ID" value="RHY34599.1"/>
    <property type="molecule type" value="Genomic_DNA"/>
</dbReference>
<reference evidence="1 2" key="1">
    <citation type="submission" date="2018-08" db="EMBL/GenBank/DDBJ databases">
        <title>Aphanomyces genome sequencing and annotation.</title>
        <authorList>
            <person name="Minardi D."/>
            <person name="Oidtmann B."/>
            <person name="Van Der Giezen M."/>
            <person name="Studholme D.J."/>
        </authorList>
    </citation>
    <scope>NUCLEOTIDE SEQUENCE [LARGE SCALE GENOMIC DNA]</scope>
    <source>
        <strain evidence="1 2">NJM0002</strain>
    </source>
</reference>
<gene>
    <name evidence="1" type="ORF">DYB32_000817</name>
</gene>
<comment type="caution">
    <text evidence="1">The sequence shown here is derived from an EMBL/GenBank/DDBJ whole genome shotgun (WGS) entry which is preliminary data.</text>
</comment>
<dbReference type="Proteomes" id="UP000285060">
    <property type="component" value="Unassembled WGS sequence"/>
</dbReference>
<accession>A0A418B8T3</accession>
<protein>
    <submittedName>
        <fullName evidence="1">Uncharacterized protein</fullName>
    </submittedName>
</protein>
<dbReference type="AlphaFoldDB" id="A0A418B8T3"/>
<keyword evidence="2" id="KW-1185">Reference proteome</keyword>
<sequence length="145" mass="16426">MDMYHRLGAVDDLVRLFVHDGHVTMALRLALRYASKKQPISHSPQWFFDQVVGATIQRASRQDDVDEAVDETRARGRQHLYALYVFLSAFAPAEIARDDQGRSPLSHTCTFPIELFESNGSLPEGTTADASHVLFRRLFGFPNYT</sequence>
<evidence type="ECO:0000313" key="2">
    <source>
        <dbReference type="Proteomes" id="UP000285060"/>
    </source>
</evidence>